<proteinExistence type="predicted"/>
<organism evidence="2 3">
    <name type="scientific">Armatimonas rosea</name>
    <dbReference type="NCBI Taxonomy" id="685828"/>
    <lineage>
        <taxon>Bacteria</taxon>
        <taxon>Bacillati</taxon>
        <taxon>Armatimonadota</taxon>
        <taxon>Armatimonadia</taxon>
        <taxon>Armatimonadales</taxon>
        <taxon>Armatimonadaceae</taxon>
        <taxon>Armatimonas</taxon>
    </lineage>
</organism>
<dbReference type="Pfam" id="PF03551">
    <property type="entry name" value="PadR"/>
    <property type="match status" value="1"/>
</dbReference>
<evidence type="ECO:0000313" key="3">
    <source>
        <dbReference type="Proteomes" id="UP000520814"/>
    </source>
</evidence>
<dbReference type="InterPro" id="IPR052509">
    <property type="entry name" value="Metal_resp_DNA-bind_regulator"/>
</dbReference>
<dbReference type="SUPFAM" id="SSF46785">
    <property type="entry name" value="Winged helix' DNA-binding domain"/>
    <property type="match status" value="1"/>
</dbReference>
<dbReference type="InterPro" id="IPR036390">
    <property type="entry name" value="WH_DNA-bd_sf"/>
</dbReference>
<reference evidence="2 3" key="1">
    <citation type="submission" date="2020-08" db="EMBL/GenBank/DDBJ databases">
        <title>Genomic Encyclopedia of Type Strains, Phase IV (KMG-IV): sequencing the most valuable type-strain genomes for metagenomic binning, comparative biology and taxonomic classification.</title>
        <authorList>
            <person name="Goeker M."/>
        </authorList>
    </citation>
    <scope>NUCLEOTIDE SEQUENCE [LARGE SCALE GENOMIC DNA]</scope>
    <source>
        <strain evidence="2 3">DSM 23562</strain>
    </source>
</reference>
<dbReference type="EMBL" id="JACHGW010000001">
    <property type="protein sequence ID" value="MBB6049405.1"/>
    <property type="molecule type" value="Genomic_DNA"/>
</dbReference>
<dbReference type="RefSeq" id="WP_184193012.1">
    <property type="nucleotide sequence ID" value="NZ_JACHGW010000001.1"/>
</dbReference>
<dbReference type="AlphaFoldDB" id="A0A7W9SN58"/>
<evidence type="ECO:0000259" key="1">
    <source>
        <dbReference type="Pfam" id="PF03551"/>
    </source>
</evidence>
<accession>A0A7W9SN58</accession>
<feature type="domain" description="Transcription regulator PadR N-terminal" evidence="1">
    <location>
        <begin position="14"/>
        <end position="88"/>
    </location>
</feature>
<dbReference type="InterPro" id="IPR036388">
    <property type="entry name" value="WH-like_DNA-bd_sf"/>
</dbReference>
<gene>
    <name evidence="2" type="ORF">HNQ39_001167</name>
</gene>
<sequence length="118" mass="12929">MARELPRNDIPVFVLAVLESGPAHGYAIAREIDRRCDGGLVLRDGALYPALRALEDDGLIVGEWQPSTESGGPPRKTYRLTDEGKLEATRRATLWRSYAKNVERILGTLGGQDAEPAI</sequence>
<name>A0A7W9SN58_ARMRO</name>
<evidence type="ECO:0000313" key="2">
    <source>
        <dbReference type="EMBL" id="MBB6049405.1"/>
    </source>
</evidence>
<dbReference type="Gene3D" id="1.10.10.10">
    <property type="entry name" value="Winged helix-like DNA-binding domain superfamily/Winged helix DNA-binding domain"/>
    <property type="match status" value="1"/>
</dbReference>
<dbReference type="InterPro" id="IPR005149">
    <property type="entry name" value="Tscrpt_reg_PadR_N"/>
</dbReference>
<keyword evidence="3" id="KW-1185">Reference proteome</keyword>
<dbReference type="PANTHER" id="PTHR33169:SF14">
    <property type="entry name" value="TRANSCRIPTIONAL REGULATOR RV3488"/>
    <property type="match status" value="1"/>
</dbReference>
<dbReference type="Proteomes" id="UP000520814">
    <property type="component" value="Unassembled WGS sequence"/>
</dbReference>
<dbReference type="PANTHER" id="PTHR33169">
    <property type="entry name" value="PADR-FAMILY TRANSCRIPTIONAL REGULATOR"/>
    <property type="match status" value="1"/>
</dbReference>
<comment type="caution">
    <text evidence="2">The sequence shown here is derived from an EMBL/GenBank/DDBJ whole genome shotgun (WGS) entry which is preliminary data.</text>
</comment>
<protein>
    <submittedName>
        <fullName evidence="2">PadR family transcriptional regulator PadR</fullName>
    </submittedName>
</protein>